<evidence type="ECO:0000313" key="2">
    <source>
        <dbReference type="EMBL" id="RQO95597.1"/>
    </source>
</evidence>
<dbReference type="Proteomes" id="UP000006729">
    <property type="component" value="Chromosome 9"/>
</dbReference>
<gene>
    <name evidence="2" type="ORF">POPTR_009G056850</name>
</gene>
<proteinExistence type="predicted"/>
<name>A0A3N7FHY1_POPTR</name>
<organism evidence="2 3">
    <name type="scientific">Populus trichocarpa</name>
    <name type="common">Western balsam poplar</name>
    <name type="synonym">Populus balsamifera subsp. trichocarpa</name>
    <dbReference type="NCBI Taxonomy" id="3694"/>
    <lineage>
        <taxon>Eukaryota</taxon>
        <taxon>Viridiplantae</taxon>
        <taxon>Streptophyta</taxon>
        <taxon>Embryophyta</taxon>
        <taxon>Tracheophyta</taxon>
        <taxon>Spermatophyta</taxon>
        <taxon>Magnoliopsida</taxon>
        <taxon>eudicotyledons</taxon>
        <taxon>Gunneridae</taxon>
        <taxon>Pentapetalae</taxon>
        <taxon>rosids</taxon>
        <taxon>fabids</taxon>
        <taxon>Malpighiales</taxon>
        <taxon>Salicaceae</taxon>
        <taxon>Saliceae</taxon>
        <taxon>Populus</taxon>
    </lineage>
</organism>
<feature type="region of interest" description="Disordered" evidence="1">
    <location>
        <begin position="1"/>
        <end position="73"/>
    </location>
</feature>
<evidence type="ECO:0000313" key="3">
    <source>
        <dbReference type="Proteomes" id="UP000006729"/>
    </source>
</evidence>
<feature type="compositionally biased region" description="Basic residues" evidence="1">
    <location>
        <begin position="1"/>
        <end position="13"/>
    </location>
</feature>
<dbReference type="EMBL" id="CM009298">
    <property type="protein sequence ID" value="RQO95597.1"/>
    <property type="molecule type" value="Genomic_DNA"/>
</dbReference>
<keyword evidence="3" id="KW-1185">Reference proteome</keyword>
<feature type="compositionally biased region" description="Basic and acidic residues" evidence="1">
    <location>
        <begin position="14"/>
        <end position="51"/>
    </location>
</feature>
<feature type="compositionally biased region" description="Basic residues" evidence="1">
    <location>
        <begin position="62"/>
        <end position="73"/>
    </location>
</feature>
<accession>A0A3N7FHY1</accession>
<dbReference type="AlphaFoldDB" id="A0A3N7FHY1"/>
<sequence>MERKRRTINKRGRRAEQKERARASDEHRKGGDRVRTKPQLQREEKKREREPSLQLLIISGTRGKRRRKSSSMA</sequence>
<protein>
    <submittedName>
        <fullName evidence="2">Uncharacterized protein</fullName>
    </submittedName>
</protein>
<evidence type="ECO:0000256" key="1">
    <source>
        <dbReference type="SAM" id="MobiDB-lite"/>
    </source>
</evidence>
<dbReference type="InParanoid" id="A0A3N7FHY1"/>
<reference evidence="2 3" key="1">
    <citation type="journal article" date="2006" name="Science">
        <title>The genome of black cottonwood, Populus trichocarpa (Torr. &amp; Gray).</title>
        <authorList>
            <person name="Tuskan G.A."/>
            <person name="Difazio S."/>
            <person name="Jansson S."/>
            <person name="Bohlmann J."/>
            <person name="Grigoriev I."/>
            <person name="Hellsten U."/>
            <person name="Putnam N."/>
            <person name="Ralph S."/>
            <person name="Rombauts S."/>
            <person name="Salamov A."/>
            <person name="Schein J."/>
            <person name="Sterck L."/>
            <person name="Aerts A."/>
            <person name="Bhalerao R.R."/>
            <person name="Bhalerao R.P."/>
            <person name="Blaudez D."/>
            <person name="Boerjan W."/>
            <person name="Brun A."/>
            <person name="Brunner A."/>
            <person name="Busov V."/>
            <person name="Campbell M."/>
            <person name="Carlson J."/>
            <person name="Chalot M."/>
            <person name="Chapman J."/>
            <person name="Chen G.L."/>
            <person name="Cooper D."/>
            <person name="Coutinho P.M."/>
            <person name="Couturier J."/>
            <person name="Covert S."/>
            <person name="Cronk Q."/>
            <person name="Cunningham R."/>
            <person name="Davis J."/>
            <person name="Degroeve S."/>
            <person name="Dejardin A."/>
            <person name="Depamphilis C."/>
            <person name="Detter J."/>
            <person name="Dirks B."/>
            <person name="Dubchak I."/>
            <person name="Duplessis S."/>
            <person name="Ehlting J."/>
            <person name="Ellis B."/>
            <person name="Gendler K."/>
            <person name="Goodstein D."/>
            <person name="Gribskov M."/>
            <person name="Grimwood J."/>
            <person name="Groover A."/>
            <person name="Gunter L."/>
            <person name="Hamberger B."/>
            <person name="Heinze B."/>
            <person name="Helariutta Y."/>
            <person name="Henrissat B."/>
            <person name="Holligan D."/>
            <person name="Holt R."/>
            <person name="Huang W."/>
            <person name="Islam-Faridi N."/>
            <person name="Jones S."/>
            <person name="Jones-Rhoades M."/>
            <person name="Jorgensen R."/>
            <person name="Joshi C."/>
            <person name="Kangasjarvi J."/>
            <person name="Karlsson J."/>
            <person name="Kelleher C."/>
            <person name="Kirkpatrick R."/>
            <person name="Kirst M."/>
            <person name="Kohler A."/>
            <person name="Kalluri U."/>
            <person name="Larimer F."/>
            <person name="Leebens-Mack J."/>
            <person name="Leple J.C."/>
            <person name="Locascio P."/>
            <person name="Lou Y."/>
            <person name="Lucas S."/>
            <person name="Martin F."/>
            <person name="Montanini B."/>
            <person name="Napoli C."/>
            <person name="Nelson D.R."/>
            <person name="Nelson C."/>
            <person name="Nieminen K."/>
            <person name="Nilsson O."/>
            <person name="Pereda V."/>
            <person name="Peter G."/>
            <person name="Philippe R."/>
            <person name="Pilate G."/>
            <person name="Poliakov A."/>
            <person name="Razumovskaya J."/>
            <person name="Richardson P."/>
            <person name="Rinaldi C."/>
            <person name="Ritland K."/>
            <person name="Rouze P."/>
            <person name="Ryaboy D."/>
            <person name="Schmutz J."/>
            <person name="Schrader J."/>
            <person name="Segerman B."/>
            <person name="Shin H."/>
            <person name="Siddiqui A."/>
            <person name="Sterky F."/>
            <person name="Terry A."/>
            <person name="Tsai C.J."/>
            <person name="Uberbacher E."/>
            <person name="Unneberg P."/>
            <person name="Vahala J."/>
            <person name="Wall K."/>
            <person name="Wessler S."/>
            <person name="Yang G."/>
            <person name="Yin T."/>
            <person name="Douglas C."/>
            <person name="Marra M."/>
            <person name="Sandberg G."/>
            <person name="Van de Peer Y."/>
            <person name="Rokhsar D."/>
        </authorList>
    </citation>
    <scope>NUCLEOTIDE SEQUENCE [LARGE SCALE GENOMIC DNA]</scope>
    <source>
        <strain evidence="3">cv. Nisqually</strain>
    </source>
</reference>